<protein>
    <submittedName>
        <fullName evidence="2">Uncharacterized protein</fullName>
    </submittedName>
</protein>
<evidence type="ECO:0000256" key="1">
    <source>
        <dbReference type="SAM" id="Phobius"/>
    </source>
</evidence>
<reference evidence="2 3" key="1">
    <citation type="submission" date="2020-02" db="EMBL/GenBank/DDBJ databases">
        <authorList>
            <person name="Hogendoorn C."/>
        </authorList>
    </citation>
    <scope>NUCLEOTIDE SEQUENCE [LARGE SCALE GENOMIC DNA]</scope>
    <source>
        <strain evidence="2">METHB21</strain>
    </source>
</reference>
<keyword evidence="3" id="KW-1185">Reference proteome</keyword>
<dbReference type="RefSeq" id="WP_217426426.1">
    <property type="nucleotide sequence ID" value="NZ_CADCXN010000045.1"/>
</dbReference>
<proteinExistence type="predicted"/>
<comment type="caution">
    <text evidence="2">The sequence shown here is derived from an EMBL/GenBank/DDBJ whole genome shotgun (WGS) entry which is preliminary data.</text>
</comment>
<dbReference type="Proteomes" id="UP000494216">
    <property type="component" value="Unassembled WGS sequence"/>
</dbReference>
<accession>A0A8S0XRK7</accession>
<dbReference type="EMBL" id="CADCXN010000045">
    <property type="protein sequence ID" value="CAA9890069.1"/>
    <property type="molecule type" value="Genomic_DNA"/>
</dbReference>
<keyword evidence="1" id="KW-0472">Membrane</keyword>
<name>A0A8S0XRK7_9GAMM</name>
<evidence type="ECO:0000313" key="2">
    <source>
        <dbReference type="EMBL" id="CAA9890069.1"/>
    </source>
</evidence>
<keyword evidence="1" id="KW-0812">Transmembrane</keyword>
<dbReference type="AlphaFoldDB" id="A0A8S0XRK7"/>
<gene>
    <name evidence="2" type="ORF">METHB2_180020</name>
</gene>
<feature type="transmembrane region" description="Helical" evidence="1">
    <location>
        <begin position="12"/>
        <end position="31"/>
    </location>
</feature>
<organism evidence="2 3">
    <name type="scientific">Candidatus Methylobacter favarea</name>
    <dbReference type="NCBI Taxonomy" id="2707345"/>
    <lineage>
        <taxon>Bacteria</taxon>
        <taxon>Pseudomonadati</taxon>
        <taxon>Pseudomonadota</taxon>
        <taxon>Gammaproteobacteria</taxon>
        <taxon>Methylococcales</taxon>
        <taxon>Methylococcaceae</taxon>
        <taxon>Methylobacter</taxon>
    </lineage>
</organism>
<evidence type="ECO:0000313" key="3">
    <source>
        <dbReference type="Proteomes" id="UP000494216"/>
    </source>
</evidence>
<sequence>MYYKRHSIKTSLYIFSTVIGIIGFFLALQIGNAKAATFELLKSSSSSRSNAVPLANASVAGNIYAFVSPETGISKVSFYLNNLMMGGGPRQVENFGPWDFAGGSTTAANPSNTHAFANGSNTISARITLTSGGTQVINTPFTVNNGTTTPVPSSDWGTYLKPFAANSPWNSRPVAPVFGQFVIPTSSYFPSVAEGAYSTGIFLSTATDAAVTVKGLPGTKGLWNPDDETYHDVKIPRWPSIVKAATGNDGHADIVDPVSGIMHSFWQLKYQDGQWVAAQYAWSRIDGRGWGDPAHYFQGARAAGVPTGAGLMRKHEIADDDVLYRHALAMSLTYNGLSPKPAYIFPATAADSSASQNTGIVPEGALMMLPTSFNTQQISSLALRKVAETLKVYGAYVVDRNYGTPFVIYVENGSGFNLHNGGWDTKVASELDLIRKSLRQVVAVSGWLDGNGQTSSLSRNFNLLSMRGPWQLQWGSTVAGVYDSWAQAVVFPKTLTPSVQVNWNVGVNRVYWAIPNAGTAYQLTAQTQGGGKLRLKVLDKDKKTAYDSGELENGETVAFDWPAQSANVVVYAISGVGESSLVRGKLIKLEQ</sequence>
<keyword evidence="1" id="KW-1133">Transmembrane helix</keyword>